<evidence type="ECO:0000259" key="7">
    <source>
        <dbReference type="Pfam" id="PF25789"/>
    </source>
</evidence>
<comment type="caution">
    <text evidence="8">The sequence shown here is derived from an EMBL/GenBank/DDBJ whole genome shotgun (WGS) entry which is preliminary data.</text>
</comment>
<keyword evidence="9" id="KW-1185">Reference proteome</keyword>
<accession>A0A5N5SJ60</accession>
<sequence>MALTCSGSTEKSQEFPPPSSNVSVLPTILEVSYNWLDITSEFFQATKDLDLGELLHDDSFGLFEAMSAIEMMDPKMDAGMICNRGKKVMNFDQSVKAGTLKLNNLTMEELVGIFDSIFACLVTWLEGHSAAQTVLTCLYLHKPLSIVDRALRAFSIHTLKLLALINKIIQTACVYEEEDFQTALYGYGTCPEVTETRSAGMMREVEEELQRAVKSSRSKQGEPWDPKMQKQHEDAVALFSRIRFLRLLYAALTAIMRKDQTGIQEAERSLASCTELICIMQNTINRGLKPKAYKDEEGNKDYPTILGFEPLVNQRLLPPTFPRYTRLRTRKEAMAYLEEMVTRVKHCLKITHCTMFQTSLEFIEKFSESRPCVLSRSLAQILYYSLWGGQSMQDVLREGCEKFYLSSRPFTKGSRTFEKIIIIIILLQAKRYVDSFFMQCVSQFEILILTCGHNRARQRDKVALLLEEFALLQDEADKVDAFLHNVLLKSDQPRPHLAYLGTWILYHTLRLMIKYLLTGFTLELYAVHEYHYIYWYLYEFVYVWLVSALSRADAMLLEQEGYEVKGKSSRSSKSRNRNKKKHRPYGKEINYYTGLQHICGGYYKAMMGLRVGGKVKFPLPEFDNEEFRYDHRFMPFRVVMTPPPVHYEQFLLMTDLSNYPKPVTPAILYHDARNHFFKARSFFEAIPNPSTEVLHLIKIVKTNFVVMKLLEGGHKADDGSKPQFDFGLHQCFPIIRIS</sequence>
<gene>
    <name evidence="8" type="primary">NAA35</name>
    <name evidence="8" type="ORF">Anas_09924</name>
</gene>
<evidence type="ECO:0000259" key="6">
    <source>
        <dbReference type="Pfam" id="PF04112"/>
    </source>
</evidence>
<reference evidence="8 9" key="1">
    <citation type="journal article" date="2019" name="PLoS Biol.">
        <title>Sex chromosomes control vertical transmission of feminizing Wolbachia symbionts in an isopod.</title>
        <authorList>
            <person name="Becking T."/>
            <person name="Chebbi M.A."/>
            <person name="Giraud I."/>
            <person name="Moumen B."/>
            <person name="Laverre T."/>
            <person name="Caubet Y."/>
            <person name="Peccoud J."/>
            <person name="Gilbert C."/>
            <person name="Cordaux R."/>
        </authorList>
    </citation>
    <scope>NUCLEOTIDE SEQUENCE [LARGE SCALE GENOMIC DNA]</scope>
    <source>
        <strain evidence="8">ANa2</strain>
        <tissue evidence="8">Whole body excluding digestive tract and cuticle</tissue>
    </source>
</reference>
<dbReference type="GO" id="GO:0031417">
    <property type="term" value="C:NatC complex"/>
    <property type="evidence" value="ECO:0007669"/>
    <property type="project" value="InterPro"/>
</dbReference>
<name>A0A5N5SJ60_9CRUS</name>
<comment type="subcellular location">
    <subcellularLocation>
        <location evidence="1">Cytoplasm</location>
    </subcellularLocation>
</comment>
<evidence type="ECO:0000313" key="8">
    <source>
        <dbReference type="EMBL" id="KAB7494007.1"/>
    </source>
</evidence>
<proteinExistence type="inferred from homology"/>
<evidence type="ECO:0000313" key="9">
    <source>
        <dbReference type="Proteomes" id="UP000326759"/>
    </source>
</evidence>
<dbReference type="AlphaFoldDB" id="A0A5N5SJ60"/>
<feature type="domain" description="NAA35-like TPR repeats" evidence="7">
    <location>
        <begin position="347"/>
        <end position="735"/>
    </location>
</feature>
<dbReference type="Pfam" id="PF04112">
    <property type="entry name" value="Mak10"/>
    <property type="match status" value="1"/>
</dbReference>
<dbReference type="OrthoDB" id="269405at2759"/>
<dbReference type="Proteomes" id="UP000326759">
    <property type="component" value="Unassembled WGS sequence"/>
</dbReference>
<dbReference type="PANTHER" id="PTHR21373">
    <property type="entry name" value="GLUCOSE REPRESSIBLE PROTEIN MAK10"/>
    <property type="match status" value="1"/>
</dbReference>
<dbReference type="InterPro" id="IPR057982">
    <property type="entry name" value="TPR_NAA35"/>
</dbReference>
<feature type="region of interest" description="Disordered" evidence="5">
    <location>
        <begin position="1"/>
        <end position="21"/>
    </location>
</feature>
<evidence type="ECO:0000256" key="2">
    <source>
        <dbReference type="ARBA" id="ARBA00006289"/>
    </source>
</evidence>
<feature type="domain" description="NAA35-like N-terminal" evidence="6">
    <location>
        <begin position="52"/>
        <end position="193"/>
    </location>
</feature>
<keyword evidence="8" id="KW-0808">Transferase</keyword>
<organism evidence="8 9">
    <name type="scientific">Armadillidium nasatum</name>
    <dbReference type="NCBI Taxonomy" id="96803"/>
    <lineage>
        <taxon>Eukaryota</taxon>
        <taxon>Metazoa</taxon>
        <taxon>Ecdysozoa</taxon>
        <taxon>Arthropoda</taxon>
        <taxon>Crustacea</taxon>
        <taxon>Multicrustacea</taxon>
        <taxon>Malacostraca</taxon>
        <taxon>Eumalacostraca</taxon>
        <taxon>Peracarida</taxon>
        <taxon>Isopoda</taxon>
        <taxon>Oniscidea</taxon>
        <taxon>Crinocheta</taxon>
        <taxon>Armadillidiidae</taxon>
        <taxon>Armadillidium</taxon>
    </lineage>
</organism>
<dbReference type="InterPro" id="IPR007244">
    <property type="entry name" value="Naa35_N"/>
</dbReference>
<dbReference type="Pfam" id="PF25789">
    <property type="entry name" value="TPR_NAA35"/>
    <property type="match status" value="1"/>
</dbReference>
<protein>
    <recommendedName>
        <fullName evidence="4">Protein MAK10 homolog</fullName>
    </recommendedName>
</protein>
<evidence type="ECO:0000256" key="5">
    <source>
        <dbReference type="SAM" id="MobiDB-lite"/>
    </source>
</evidence>
<evidence type="ECO:0000256" key="3">
    <source>
        <dbReference type="ARBA" id="ARBA00022490"/>
    </source>
</evidence>
<dbReference type="InterPro" id="IPR057983">
    <property type="entry name" value="NAA35-like_N"/>
</dbReference>
<keyword evidence="3" id="KW-0963">Cytoplasm</keyword>
<dbReference type="GO" id="GO:0016740">
    <property type="term" value="F:transferase activity"/>
    <property type="evidence" value="ECO:0007669"/>
    <property type="project" value="UniProtKB-KW"/>
</dbReference>
<dbReference type="EMBL" id="SEYY01024612">
    <property type="protein sequence ID" value="KAB7494007.1"/>
    <property type="molecule type" value="Genomic_DNA"/>
</dbReference>
<dbReference type="PANTHER" id="PTHR21373:SF0">
    <property type="entry name" value="N-ALPHA-ACETYLTRANSFERASE 35, NATC AUXILIARY SUBUNIT"/>
    <property type="match status" value="1"/>
</dbReference>
<feature type="compositionally biased region" description="Polar residues" evidence="5">
    <location>
        <begin position="1"/>
        <end position="10"/>
    </location>
</feature>
<evidence type="ECO:0000256" key="4">
    <source>
        <dbReference type="ARBA" id="ARBA00030494"/>
    </source>
</evidence>
<comment type="similarity">
    <text evidence="2">Belongs to the MAK10 family.</text>
</comment>
<evidence type="ECO:0000256" key="1">
    <source>
        <dbReference type="ARBA" id="ARBA00004496"/>
    </source>
</evidence>